<gene>
    <name evidence="2" type="ORF">CCS41_02270</name>
</gene>
<keyword evidence="3" id="KW-1185">Reference proteome</keyword>
<dbReference type="Proteomes" id="UP000261875">
    <property type="component" value="Chromosome"/>
</dbReference>
<dbReference type="PANTHER" id="PTHR30535">
    <property type="entry name" value="VITAMIN B12-BINDING PROTEIN"/>
    <property type="match status" value="1"/>
</dbReference>
<protein>
    <submittedName>
        <fullName evidence="2">Hemin ABC transporter substrate-binding protein</fullName>
    </submittedName>
</protein>
<dbReference type="Gene3D" id="3.40.50.1980">
    <property type="entry name" value="Nitrogenase molybdenum iron protein domain"/>
    <property type="match status" value="2"/>
</dbReference>
<evidence type="ECO:0000313" key="3">
    <source>
        <dbReference type="Proteomes" id="UP000261875"/>
    </source>
</evidence>
<dbReference type="InterPro" id="IPR002491">
    <property type="entry name" value="ABC_transptr_periplasmic_BD"/>
</dbReference>
<dbReference type="SUPFAM" id="SSF53807">
    <property type="entry name" value="Helical backbone' metal receptor"/>
    <property type="match status" value="1"/>
</dbReference>
<dbReference type="OrthoDB" id="9797736at2"/>
<evidence type="ECO:0000313" key="2">
    <source>
        <dbReference type="EMBL" id="AWK13594.1"/>
    </source>
</evidence>
<feature type="domain" description="Fe/B12 periplasmic-binding" evidence="1">
    <location>
        <begin position="26"/>
        <end position="277"/>
    </location>
</feature>
<reference evidence="2 3" key="1">
    <citation type="submission" date="2017-05" db="EMBL/GenBank/DDBJ databases">
        <title>Genome sequence of Candidatus Fukatsuia symbiotica and Candidatus Hamiltonella defensa from Acyrthosiphon pisum strain 5D.</title>
        <authorList>
            <person name="Patel V.A."/>
            <person name="Chevignon G."/>
            <person name="Russell J.A."/>
            <person name="Oliver K.M."/>
        </authorList>
    </citation>
    <scope>NUCLEOTIDE SEQUENCE [LARGE SCALE GENOMIC DNA]</scope>
    <source>
        <strain evidence="2 3">5D</strain>
    </source>
</reference>
<dbReference type="InterPro" id="IPR050902">
    <property type="entry name" value="ABC_Transporter_SBP"/>
</dbReference>
<dbReference type="PANTHER" id="PTHR30535:SF4">
    <property type="entry name" value="HEMIN-BINDING PERIPLASMIC PROTEIN HMUT"/>
    <property type="match status" value="1"/>
</dbReference>
<dbReference type="PROSITE" id="PS50983">
    <property type="entry name" value="FE_B12_PBP"/>
    <property type="match status" value="1"/>
</dbReference>
<organism evidence="2 3">
    <name type="scientific">Candidatus Fukatsuia symbiotica</name>
    <dbReference type="NCBI Taxonomy" id="1878942"/>
    <lineage>
        <taxon>Bacteria</taxon>
        <taxon>Pseudomonadati</taxon>
        <taxon>Pseudomonadota</taxon>
        <taxon>Gammaproteobacteria</taxon>
        <taxon>Enterobacterales</taxon>
        <taxon>Yersiniaceae</taxon>
        <taxon>Candidatus Fukatsuia</taxon>
    </lineage>
</organism>
<sequence length="277" mass="29200">MKTWLLSFILALLLFNITTVGIAKERIVTIGGDVSEISYALGVGEKIVGRDSTSLQPSAIRALPDIGYMRQINAEGILAMKPTLVLSSALAEPSLVLQQIADSGVEVVSIPGDATLDTVPKKIAAIAAAIDQFDKGLQLTQTYRQKIAAIDNHPLAVRVLCIMSHGGNSPLAAGQHTAADAMIRAAGAKNTMQGFNRYQPLSQEGAIASAPDLLLVTTDGVKSLGGVDKIWQLPGIALTPAGKHRRILVLDDMALLGFGLQTPDVLGQLRHAAEQSL</sequence>
<dbReference type="Pfam" id="PF01497">
    <property type="entry name" value="Peripla_BP_2"/>
    <property type="match status" value="1"/>
</dbReference>
<dbReference type="EMBL" id="CP021659">
    <property type="protein sequence ID" value="AWK13594.1"/>
    <property type="molecule type" value="Genomic_DNA"/>
</dbReference>
<proteinExistence type="predicted"/>
<dbReference type="KEGG" id="fsm:CCS41_02270"/>
<dbReference type="CDD" id="cd01149">
    <property type="entry name" value="HutB"/>
    <property type="match status" value="1"/>
</dbReference>
<accession>A0A2U8I6S7</accession>
<dbReference type="RefSeq" id="WP_119797141.1">
    <property type="nucleotide sequence ID" value="NZ_CP021659.1"/>
</dbReference>
<evidence type="ECO:0000259" key="1">
    <source>
        <dbReference type="PROSITE" id="PS50983"/>
    </source>
</evidence>
<dbReference type="AlphaFoldDB" id="A0A2U8I6S7"/>
<name>A0A2U8I6S7_9GAMM</name>